<dbReference type="InterPro" id="IPR036156">
    <property type="entry name" value="Beta-gal/glucu_dom_sf"/>
</dbReference>
<dbReference type="SUPFAM" id="SSF49303">
    <property type="entry name" value="beta-Galactosidase/glucuronidase domain"/>
    <property type="match status" value="1"/>
</dbReference>
<evidence type="ECO:0000313" key="6">
    <source>
        <dbReference type="Proteomes" id="UP000011599"/>
    </source>
</evidence>
<organism evidence="5 6">
    <name type="scientific">Natronorubrum tibetense GA33</name>
    <dbReference type="NCBI Taxonomy" id="1114856"/>
    <lineage>
        <taxon>Archaea</taxon>
        <taxon>Methanobacteriati</taxon>
        <taxon>Methanobacteriota</taxon>
        <taxon>Stenosarchaea group</taxon>
        <taxon>Halobacteria</taxon>
        <taxon>Halobacteriales</taxon>
        <taxon>Natrialbaceae</taxon>
        <taxon>Natronorubrum</taxon>
    </lineage>
</organism>
<dbReference type="InterPro" id="IPR017853">
    <property type="entry name" value="GH"/>
</dbReference>
<dbReference type="eggNOG" id="arCOG07337">
    <property type="taxonomic scope" value="Archaea"/>
</dbReference>
<dbReference type="PANTHER" id="PTHR42732">
    <property type="entry name" value="BETA-GALACTOSIDASE"/>
    <property type="match status" value="1"/>
</dbReference>
<dbReference type="Gene3D" id="2.60.120.260">
    <property type="entry name" value="Galactose-binding domain-like"/>
    <property type="match status" value="1"/>
</dbReference>
<evidence type="ECO:0000256" key="2">
    <source>
        <dbReference type="ARBA" id="ARBA00023295"/>
    </source>
</evidence>
<dbReference type="InterPro" id="IPR051913">
    <property type="entry name" value="GH2_Domain-Containing"/>
</dbReference>
<evidence type="ECO:0000259" key="4">
    <source>
        <dbReference type="Pfam" id="PF00703"/>
    </source>
</evidence>
<keyword evidence="1 5" id="KW-0378">Hydrolase</keyword>
<sequence length="643" mass="69010">MSSEWTGGVVDRRTDDSPPTVEEWRSVAVPGSEAAFADATEPIAYRTTVADPRTDERERTLLELHGSATRVEIWLNGAKVGDCTPFVGPFRTAFDPQPENELIVVCERPGAVVGTGGTIDGTEHATSGVPWEVDVEARPQTFCRRLEARPRFTEDGGVIDLECEVDAGEAVDDAITLSLRPEGFRGSAAMQRVPVQAAESERVTVSDTLEIREPSPWWPRGYGPQHRYAVRAKLGDDVISKTVGFCDVFREGDEFRVNGRPIRLRGFVRLPGGDPVADVERAAAANATFVRAKEHVPPESLYAACDEAGLLVWQDVAGVGSNDEPSADEAGALAATLAKRHAHRPSAAIYGVSDESRDPFDGLYGSGFLTKLRFRYRAWRANADRSTAESIAEAVATRIAERVTESAAESTVEPMPEQRPVISSTGPPGTDPDATRLSPGWEYLAAADLEWLLERDPTLGRLIAEFGAGSLAADNVDPAEIPGLDAAVLERRVGSDAGLEESQRYQTETLKTVVETLRRHKSALLTAAPIRDAAPGGGMGVLSRGGDEKTAYRALAQSLEPVQAVLDGPPTSGPTGITLCNDTHDALEATVTWVAGDDEGETTVAVDPLETTAAGTARIPGTATRIELTVVAGDRRVRNRYRL</sequence>
<dbReference type="RefSeq" id="WP_006092174.1">
    <property type="nucleotide sequence ID" value="NZ_AOHW01000046.1"/>
</dbReference>
<dbReference type="Gene3D" id="3.20.20.80">
    <property type="entry name" value="Glycosidases"/>
    <property type="match status" value="1"/>
</dbReference>
<accession>L9VKH1</accession>
<dbReference type="SUPFAM" id="SSF49785">
    <property type="entry name" value="Galactose-binding domain-like"/>
    <property type="match status" value="1"/>
</dbReference>
<dbReference type="OrthoDB" id="38162at2157"/>
<evidence type="ECO:0000256" key="1">
    <source>
        <dbReference type="ARBA" id="ARBA00022801"/>
    </source>
</evidence>
<dbReference type="PATRIC" id="fig|1114856.3.peg.4180"/>
<comment type="caution">
    <text evidence="5">The sequence shown here is derived from an EMBL/GenBank/DDBJ whole genome shotgun (WGS) entry which is preliminary data.</text>
</comment>
<proteinExistence type="predicted"/>
<dbReference type="GO" id="GO:0004553">
    <property type="term" value="F:hydrolase activity, hydrolyzing O-glycosyl compounds"/>
    <property type="evidence" value="ECO:0007669"/>
    <property type="project" value="InterPro"/>
</dbReference>
<dbReference type="EMBL" id="AOHW01000046">
    <property type="protein sequence ID" value="ELY37457.1"/>
    <property type="molecule type" value="Genomic_DNA"/>
</dbReference>
<dbReference type="AlphaFoldDB" id="L9VKH1"/>
<dbReference type="PANTHER" id="PTHR42732:SF1">
    <property type="entry name" value="BETA-MANNOSIDASE"/>
    <property type="match status" value="1"/>
</dbReference>
<dbReference type="Pfam" id="PF00703">
    <property type="entry name" value="Glyco_hydro_2"/>
    <property type="match status" value="1"/>
</dbReference>
<reference evidence="5 6" key="1">
    <citation type="journal article" date="2014" name="PLoS Genet.">
        <title>Phylogenetically driven sequencing of extremely halophilic archaea reveals strategies for static and dynamic osmo-response.</title>
        <authorList>
            <person name="Becker E.A."/>
            <person name="Seitzer P.M."/>
            <person name="Tritt A."/>
            <person name="Larsen D."/>
            <person name="Krusor M."/>
            <person name="Yao A.I."/>
            <person name="Wu D."/>
            <person name="Madern D."/>
            <person name="Eisen J.A."/>
            <person name="Darling A.E."/>
            <person name="Facciotti M.T."/>
        </authorList>
    </citation>
    <scope>NUCLEOTIDE SEQUENCE [LARGE SCALE GENOMIC DNA]</scope>
    <source>
        <strain evidence="5 6">GA33</strain>
    </source>
</reference>
<dbReference type="InterPro" id="IPR006102">
    <property type="entry name" value="Ig-like_GH2"/>
</dbReference>
<protein>
    <submittedName>
        <fullName evidence="5">Hydrolase</fullName>
    </submittedName>
</protein>
<feature type="region of interest" description="Disordered" evidence="3">
    <location>
        <begin position="405"/>
        <end position="437"/>
    </location>
</feature>
<gene>
    <name evidence="5" type="ORF">C496_20255</name>
</gene>
<evidence type="ECO:0000313" key="5">
    <source>
        <dbReference type="EMBL" id="ELY37457.1"/>
    </source>
</evidence>
<keyword evidence="6" id="KW-1185">Reference proteome</keyword>
<feature type="domain" description="Glycoside hydrolase family 2 immunoglobulin-like beta-sandwich" evidence="4">
    <location>
        <begin position="146"/>
        <end position="245"/>
    </location>
</feature>
<dbReference type="Proteomes" id="UP000011599">
    <property type="component" value="Unassembled WGS sequence"/>
</dbReference>
<dbReference type="InterPro" id="IPR008979">
    <property type="entry name" value="Galactose-bd-like_sf"/>
</dbReference>
<dbReference type="STRING" id="1114856.GCA_000383975_00529"/>
<dbReference type="GO" id="GO:0005975">
    <property type="term" value="P:carbohydrate metabolic process"/>
    <property type="evidence" value="ECO:0007669"/>
    <property type="project" value="InterPro"/>
</dbReference>
<dbReference type="SUPFAM" id="SSF51445">
    <property type="entry name" value="(Trans)glycosidases"/>
    <property type="match status" value="1"/>
</dbReference>
<evidence type="ECO:0000256" key="3">
    <source>
        <dbReference type="SAM" id="MobiDB-lite"/>
    </source>
</evidence>
<dbReference type="InterPro" id="IPR013783">
    <property type="entry name" value="Ig-like_fold"/>
</dbReference>
<keyword evidence="2" id="KW-0326">Glycosidase</keyword>
<name>L9VKH1_9EURY</name>
<feature type="region of interest" description="Disordered" evidence="3">
    <location>
        <begin position="1"/>
        <end position="22"/>
    </location>
</feature>
<dbReference type="Gene3D" id="2.60.40.10">
    <property type="entry name" value="Immunoglobulins"/>
    <property type="match status" value="1"/>
</dbReference>